<dbReference type="RefSeq" id="WP_144165899.1">
    <property type="nucleotide sequence ID" value="NZ_JBBMFR010000003.1"/>
</dbReference>
<protein>
    <submittedName>
        <fullName evidence="3">AAA family ATPase</fullName>
    </submittedName>
</protein>
<dbReference type="Pfam" id="PF13635">
    <property type="entry name" value="DUF4143"/>
    <property type="match status" value="1"/>
</dbReference>
<feature type="domain" description="AAA" evidence="1">
    <location>
        <begin position="22"/>
        <end position="155"/>
    </location>
</feature>
<dbReference type="InterPro" id="IPR041682">
    <property type="entry name" value="AAA_14"/>
</dbReference>
<dbReference type="SUPFAM" id="SSF52540">
    <property type="entry name" value="P-loop containing nucleoside triphosphate hydrolases"/>
    <property type="match status" value="1"/>
</dbReference>
<accession>A0ABV1C9E3</accession>
<dbReference type="InterPro" id="IPR025420">
    <property type="entry name" value="DUF4143"/>
</dbReference>
<dbReference type="PANTHER" id="PTHR33295">
    <property type="entry name" value="ATPASE"/>
    <property type="match status" value="1"/>
</dbReference>
<dbReference type="EMBL" id="JBBMFR010000003">
    <property type="protein sequence ID" value="MEQ2396913.1"/>
    <property type="molecule type" value="Genomic_DNA"/>
</dbReference>
<keyword evidence="4" id="KW-1185">Reference proteome</keyword>
<proteinExistence type="predicted"/>
<comment type="caution">
    <text evidence="3">The sequence shown here is derived from an EMBL/GenBank/DDBJ whole genome shotgun (WGS) entry which is preliminary data.</text>
</comment>
<evidence type="ECO:0000259" key="2">
    <source>
        <dbReference type="Pfam" id="PF13635"/>
    </source>
</evidence>
<dbReference type="InterPro" id="IPR027417">
    <property type="entry name" value="P-loop_NTPase"/>
</dbReference>
<dbReference type="Pfam" id="PF13173">
    <property type="entry name" value="AAA_14"/>
    <property type="match status" value="1"/>
</dbReference>
<evidence type="ECO:0000259" key="1">
    <source>
        <dbReference type="Pfam" id="PF13173"/>
    </source>
</evidence>
<sequence>MFKRKFYDEMLEWKNRDQGASALLIEGARRVGKSTIAEAFAKREYDSYLAIDFSEAPQEVLDLFRQYRQDLETFFTYLSAYYEVNLVPRHSVIIFDEVQSFPPAREFIKRLVADGRFDYIETGSLLSIHQNVKDIVIPSEEQSGELNPLDFEEFLWAYGNEQLAYAIRDSFEHMRPLPSALHNKAMRLLREYMLVGGMPQVVEDYIKQRDFGSADRIKRRILNLYRQDVAKYAQGYEAKVMAVFDAIPAQLSRKEKRFRITSIGKNARMRDYRDSFFWLSDARVTNNCYNSTDPNVGLGLNEDEAKVKCYMADTGLLSALTFADRKTTPASLYKDVLFGKLAFNEGMFVENLVAQQLRASGHRLFFYSCGNHEDKYGAMEIDFLITREFENSAMKARISPIEAKSGIRYGTVSLNKFKEKFGKRVGMRFVLAPKPMVVDKAAECITLPLYMAHCL</sequence>
<organism evidence="3 4">
    <name type="scientific">Bifidobacterium hominis</name>
    <dbReference type="NCBI Taxonomy" id="3133177"/>
    <lineage>
        <taxon>Bacteria</taxon>
        <taxon>Bacillati</taxon>
        <taxon>Actinomycetota</taxon>
        <taxon>Actinomycetes</taxon>
        <taxon>Bifidobacteriales</taxon>
        <taxon>Bifidobacteriaceae</taxon>
        <taxon>Bifidobacterium</taxon>
    </lineage>
</organism>
<reference evidence="3 4" key="1">
    <citation type="submission" date="2024-03" db="EMBL/GenBank/DDBJ databases">
        <title>Human intestinal bacterial collection.</title>
        <authorList>
            <person name="Pauvert C."/>
            <person name="Hitch T.C.A."/>
            <person name="Clavel T."/>
        </authorList>
    </citation>
    <scope>NUCLEOTIDE SEQUENCE [LARGE SCALE GENOMIC DNA]</scope>
    <source>
        <strain evidence="3 4">CLA-AA-H311</strain>
    </source>
</reference>
<name>A0ABV1C9E3_9BIFI</name>
<dbReference type="PANTHER" id="PTHR33295:SF7">
    <property type="entry name" value="ATPASE"/>
    <property type="match status" value="1"/>
</dbReference>
<evidence type="ECO:0000313" key="4">
    <source>
        <dbReference type="Proteomes" id="UP001462554"/>
    </source>
</evidence>
<evidence type="ECO:0000313" key="3">
    <source>
        <dbReference type="EMBL" id="MEQ2396913.1"/>
    </source>
</evidence>
<gene>
    <name evidence="3" type="ORF">WMO36_03370</name>
</gene>
<dbReference type="Proteomes" id="UP001462554">
    <property type="component" value="Unassembled WGS sequence"/>
</dbReference>
<feature type="domain" description="DUF4143" evidence="2">
    <location>
        <begin position="227"/>
        <end position="405"/>
    </location>
</feature>
<dbReference type="Gene3D" id="3.40.50.300">
    <property type="entry name" value="P-loop containing nucleotide triphosphate hydrolases"/>
    <property type="match status" value="1"/>
</dbReference>